<feature type="compositionally biased region" description="Polar residues" evidence="9">
    <location>
        <begin position="18"/>
        <end position="30"/>
    </location>
</feature>
<evidence type="ECO:0000256" key="5">
    <source>
        <dbReference type="ARBA" id="ARBA00022898"/>
    </source>
</evidence>
<comment type="caution">
    <text evidence="10">The sequence shown here is derived from an EMBL/GenBank/DDBJ whole genome shotgun (WGS) entry which is preliminary data.</text>
</comment>
<name>A0A8S4N278_OWEFU</name>
<dbReference type="Proteomes" id="UP000749559">
    <property type="component" value="Unassembled WGS sequence"/>
</dbReference>
<dbReference type="EMBL" id="CAIIXF020000001">
    <property type="protein sequence ID" value="CAH1774811.1"/>
    <property type="molecule type" value="Genomic_DNA"/>
</dbReference>
<feature type="compositionally biased region" description="Low complexity" evidence="9">
    <location>
        <begin position="31"/>
        <end position="58"/>
    </location>
</feature>
<reference evidence="10" key="1">
    <citation type="submission" date="2022-03" db="EMBL/GenBank/DDBJ databases">
        <authorList>
            <person name="Martin C."/>
        </authorList>
    </citation>
    <scope>NUCLEOTIDE SEQUENCE</scope>
</reference>
<evidence type="ECO:0000256" key="8">
    <source>
        <dbReference type="RuleBase" id="RU000382"/>
    </source>
</evidence>
<dbReference type="CDD" id="cd06450">
    <property type="entry name" value="DOPA_deC_like"/>
    <property type="match status" value="1"/>
</dbReference>
<protein>
    <submittedName>
        <fullName evidence="10">Uncharacterized protein</fullName>
    </submittedName>
</protein>
<dbReference type="InterPro" id="IPR015424">
    <property type="entry name" value="PyrdxlP-dep_Trfase"/>
</dbReference>
<feature type="modified residue" description="N6-(pyridoxal phosphate)lysine" evidence="7">
    <location>
        <position position="388"/>
    </location>
</feature>
<dbReference type="GO" id="GO:0030170">
    <property type="term" value="F:pyridoxal phosphate binding"/>
    <property type="evidence" value="ECO:0007669"/>
    <property type="project" value="InterPro"/>
</dbReference>
<evidence type="ECO:0000256" key="3">
    <source>
        <dbReference type="ARBA" id="ARBA00011738"/>
    </source>
</evidence>
<dbReference type="Gene3D" id="3.40.640.10">
    <property type="entry name" value="Type I PLP-dependent aspartate aminotransferase-like (Major domain)"/>
    <property type="match status" value="1"/>
</dbReference>
<comment type="similarity">
    <text evidence="2 8">Belongs to the group II decarboxylase family.</text>
</comment>
<evidence type="ECO:0000256" key="4">
    <source>
        <dbReference type="ARBA" id="ARBA00022793"/>
    </source>
</evidence>
<dbReference type="AlphaFoldDB" id="A0A8S4N278"/>
<evidence type="ECO:0000256" key="7">
    <source>
        <dbReference type="PIRSR" id="PIRSR602129-50"/>
    </source>
</evidence>
<dbReference type="PANTHER" id="PTHR45677:SF8">
    <property type="entry name" value="CYSTEINE SULFINIC ACID DECARBOXYLASE"/>
    <property type="match status" value="1"/>
</dbReference>
<keyword evidence="4" id="KW-0210">Decarboxylase</keyword>
<dbReference type="Pfam" id="PF00282">
    <property type="entry name" value="Pyridoxal_deC"/>
    <property type="match status" value="1"/>
</dbReference>
<dbReference type="GO" id="GO:0005737">
    <property type="term" value="C:cytoplasm"/>
    <property type="evidence" value="ECO:0007669"/>
    <property type="project" value="TreeGrafter"/>
</dbReference>
<evidence type="ECO:0000256" key="1">
    <source>
        <dbReference type="ARBA" id="ARBA00001933"/>
    </source>
</evidence>
<sequence length="575" mass="64736">MPILAGDYNIRGDETEFETSQQQMSESEIFSNTSGASSGNSSDSESDSGLSSSVESNLKPVQKPFTLKSKPCPRPVHVHKTKHLQKTPHAANAKPDEFQFLDRIHDLLMEDGVREHTNIKNKVLEFQHPEELKTKLNFEVTENGESDDELLNLCKTTIKYSIKTGHPNMYNQLGAGGFDQYGVAGSWLTDTMNTSAYTYEMAPVFTLVEASILKKMRSCIGWENGNGDGIFAPGGSLANMYAINLARHKMFPEIKKKGMHACKPCCVFVSSQCHYSMMKSCSFLGMGSDNCIGVKCDEQGKLIPSELEKAIEKAKSEGLAPIAVLATAGTTVIGAFDPIEEMAEIAEHNNLWFHVDSAWGGGALLSKKWRYLLKGIERADSVTWNPHKLMGATQQCSAFLTKHEGLLQSAHSYNAKYLFQKDKFYDVSYDTGDKTIQCGRRVDCFKLWLSWKARGDAGFEKKIDQAFDNSRHLADRCRTTPGFRLMLDPECTNVCFWYIPPSMRGQEETPEWWAKLNKVAPTIKQRMMEKGSLLVCYQQHEQYVNFFRMVVISDRCFTKDMDFIIEEIDRLGCDL</sequence>
<dbReference type="Gene3D" id="3.90.1150.170">
    <property type="match status" value="1"/>
</dbReference>
<proteinExistence type="inferred from homology"/>
<dbReference type="InterPro" id="IPR015421">
    <property type="entry name" value="PyrdxlP-dep_Trfase_major"/>
</dbReference>
<evidence type="ECO:0000256" key="2">
    <source>
        <dbReference type="ARBA" id="ARBA00009533"/>
    </source>
</evidence>
<evidence type="ECO:0000313" key="10">
    <source>
        <dbReference type="EMBL" id="CAH1774811.1"/>
    </source>
</evidence>
<comment type="subunit">
    <text evidence="3">Homodimer.</text>
</comment>
<dbReference type="GO" id="GO:0016831">
    <property type="term" value="F:carboxy-lyase activity"/>
    <property type="evidence" value="ECO:0007669"/>
    <property type="project" value="UniProtKB-KW"/>
</dbReference>
<dbReference type="InterPro" id="IPR002129">
    <property type="entry name" value="PyrdxlP-dep_de-COase"/>
</dbReference>
<keyword evidence="5 7" id="KW-0663">Pyridoxal phosphate</keyword>
<keyword evidence="6 8" id="KW-0456">Lyase</keyword>
<accession>A0A8S4N278</accession>
<dbReference type="FunFam" id="3.40.640.10:FF:000016">
    <property type="entry name" value="Glutamate decarboxylase like 1"/>
    <property type="match status" value="1"/>
</dbReference>
<feature type="region of interest" description="Disordered" evidence="9">
    <location>
        <begin position="1"/>
        <end position="74"/>
    </location>
</feature>
<keyword evidence="11" id="KW-1185">Reference proteome</keyword>
<evidence type="ECO:0000313" key="11">
    <source>
        <dbReference type="Proteomes" id="UP000749559"/>
    </source>
</evidence>
<dbReference type="GO" id="GO:0019752">
    <property type="term" value="P:carboxylic acid metabolic process"/>
    <property type="evidence" value="ECO:0007669"/>
    <property type="project" value="InterPro"/>
</dbReference>
<comment type="cofactor">
    <cofactor evidence="1 7 8">
        <name>pyridoxal 5'-phosphate</name>
        <dbReference type="ChEBI" id="CHEBI:597326"/>
    </cofactor>
</comment>
<evidence type="ECO:0000256" key="9">
    <source>
        <dbReference type="SAM" id="MobiDB-lite"/>
    </source>
</evidence>
<gene>
    <name evidence="10" type="ORF">OFUS_LOCUS2192</name>
</gene>
<dbReference type="SUPFAM" id="SSF53383">
    <property type="entry name" value="PLP-dependent transferases"/>
    <property type="match status" value="1"/>
</dbReference>
<organism evidence="10 11">
    <name type="scientific">Owenia fusiformis</name>
    <name type="common">Polychaete worm</name>
    <dbReference type="NCBI Taxonomy" id="6347"/>
    <lineage>
        <taxon>Eukaryota</taxon>
        <taxon>Metazoa</taxon>
        <taxon>Spiralia</taxon>
        <taxon>Lophotrochozoa</taxon>
        <taxon>Annelida</taxon>
        <taxon>Polychaeta</taxon>
        <taxon>Sedentaria</taxon>
        <taxon>Canalipalpata</taxon>
        <taxon>Sabellida</taxon>
        <taxon>Oweniida</taxon>
        <taxon>Oweniidae</taxon>
        <taxon>Owenia</taxon>
    </lineage>
</organism>
<dbReference type="OrthoDB" id="392571at2759"/>
<evidence type="ECO:0000256" key="6">
    <source>
        <dbReference type="ARBA" id="ARBA00023239"/>
    </source>
</evidence>
<dbReference type="PANTHER" id="PTHR45677">
    <property type="entry name" value="GLUTAMATE DECARBOXYLASE-RELATED"/>
    <property type="match status" value="1"/>
</dbReference>